<evidence type="ECO:0000313" key="12">
    <source>
        <dbReference type="Proteomes" id="UP000030982"/>
    </source>
</evidence>
<organism evidence="11 12">
    <name type="scientific">Sinomonas humi</name>
    <dbReference type="NCBI Taxonomy" id="1338436"/>
    <lineage>
        <taxon>Bacteria</taxon>
        <taxon>Bacillati</taxon>
        <taxon>Actinomycetota</taxon>
        <taxon>Actinomycetes</taxon>
        <taxon>Micrococcales</taxon>
        <taxon>Micrococcaceae</taxon>
        <taxon>Sinomonas</taxon>
    </lineage>
</organism>
<dbReference type="PANTHER" id="PTHR43442">
    <property type="entry name" value="GLUCONOKINASE-RELATED"/>
    <property type="match status" value="1"/>
</dbReference>
<keyword evidence="12" id="KW-1185">Reference proteome</keyword>
<evidence type="ECO:0000256" key="2">
    <source>
        <dbReference type="ARBA" id="ARBA00008420"/>
    </source>
</evidence>
<dbReference type="AlphaFoldDB" id="A0A0B2AQU0"/>
<dbReference type="GO" id="GO:0005737">
    <property type="term" value="C:cytoplasm"/>
    <property type="evidence" value="ECO:0007669"/>
    <property type="project" value="TreeGrafter"/>
</dbReference>
<comment type="similarity">
    <text evidence="2 10">Belongs to the gluconokinase GntK/GntV family.</text>
</comment>
<dbReference type="Proteomes" id="UP000030982">
    <property type="component" value="Unassembled WGS sequence"/>
</dbReference>
<evidence type="ECO:0000256" key="7">
    <source>
        <dbReference type="ARBA" id="ARBA00022840"/>
    </source>
</evidence>
<dbReference type="CDD" id="cd02021">
    <property type="entry name" value="GntK"/>
    <property type="match status" value="1"/>
</dbReference>
<dbReference type="GO" id="GO:0046316">
    <property type="term" value="F:gluconokinase activity"/>
    <property type="evidence" value="ECO:0007669"/>
    <property type="project" value="UniProtKB-EC"/>
</dbReference>
<dbReference type="FunFam" id="3.40.50.300:FF:000522">
    <property type="entry name" value="Gluconokinase"/>
    <property type="match status" value="1"/>
</dbReference>
<keyword evidence="6 10" id="KW-0418">Kinase</keyword>
<comment type="caution">
    <text evidence="11">The sequence shown here is derived from an EMBL/GenBank/DDBJ whole genome shotgun (WGS) entry which is preliminary data.</text>
</comment>
<dbReference type="Pfam" id="PF13671">
    <property type="entry name" value="AAA_33"/>
    <property type="match status" value="1"/>
</dbReference>
<evidence type="ECO:0000256" key="6">
    <source>
        <dbReference type="ARBA" id="ARBA00022777"/>
    </source>
</evidence>
<keyword evidence="8" id="KW-0311">Gluconate utilization</keyword>
<dbReference type="InterPro" id="IPR006001">
    <property type="entry name" value="Therm_gnt_kin"/>
</dbReference>
<dbReference type="GO" id="GO:0005524">
    <property type="term" value="F:ATP binding"/>
    <property type="evidence" value="ECO:0007669"/>
    <property type="project" value="UniProtKB-KW"/>
</dbReference>
<keyword evidence="5 10" id="KW-0547">Nucleotide-binding</keyword>
<dbReference type="InterPro" id="IPR027417">
    <property type="entry name" value="P-loop_NTPase"/>
</dbReference>
<accession>A0A0B2AQU0</accession>
<dbReference type="STRING" id="1338436.LK10_06795"/>
<evidence type="ECO:0000256" key="8">
    <source>
        <dbReference type="ARBA" id="ARBA00023064"/>
    </source>
</evidence>
<gene>
    <name evidence="11" type="ORF">LK10_06795</name>
</gene>
<dbReference type="RefSeq" id="WP_043121380.1">
    <property type="nucleotide sequence ID" value="NZ_JTDL01000082.1"/>
</dbReference>
<dbReference type="GO" id="GO:0019521">
    <property type="term" value="P:D-gluconate metabolic process"/>
    <property type="evidence" value="ECO:0007669"/>
    <property type="project" value="UniProtKB-KW"/>
</dbReference>
<dbReference type="Gene3D" id="3.40.50.300">
    <property type="entry name" value="P-loop containing nucleotide triphosphate hydrolases"/>
    <property type="match status" value="1"/>
</dbReference>
<evidence type="ECO:0000313" key="11">
    <source>
        <dbReference type="EMBL" id="KHL04238.1"/>
    </source>
</evidence>
<dbReference type="SUPFAM" id="SSF52540">
    <property type="entry name" value="P-loop containing nucleoside triphosphate hydrolases"/>
    <property type="match status" value="1"/>
</dbReference>
<comment type="pathway">
    <text evidence="1">Carbohydrate acid metabolism.</text>
</comment>
<keyword evidence="4 10" id="KW-0808">Transferase</keyword>
<evidence type="ECO:0000256" key="10">
    <source>
        <dbReference type="RuleBase" id="RU363066"/>
    </source>
</evidence>
<dbReference type="EC" id="2.7.1.12" evidence="3 10"/>
<evidence type="ECO:0000256" key="9">
    <source>
        <dbReference type="ARBA" id="ARBA00048090"/>
    </source>
</evidence>
<evidence type="ECO:0000256" key="4">
    <source>
        <dbReference type="ARBA" id="ARBA00022679"/>
    </source>
</evidence>
<protein>
    <recommendedName>
        <fullName evidence="3 10">Gluconokinase</fullName>
        <ecNumber evidence="3 10">2.7.1.12</ecNumber>
    </recommendedName>
</protein>
<reference evidence="11 12" key="1">
    <citation type="submission" date="2014-09" db="EMBL/GenBank/DDBJ databases">
        <title>Genome sequence of Sinomonas sp. MUSC 117.</title>
        <authorList>
            <person name="Lee L.-H."/>
        </authorList>
    </citation>
    <scope>NUCLEOTIDE SEQUENCE [LARGE SCALE GENOMIC DNA]</scope>
    <source>
        <strain evidence="11 12">MUSC 117</strain>
    </source>
</reference>
<keyword evidence="7 10" id="KW-0067">ATP-binding</keyword>
<evidence type="ECO:0000256" key="3">
    <source>
        <dbReference type="ARBA" id="ARBA00012054"/>
    </source>
</evidence>
<dbReference type="PANTHER" id="PTHR43442:SF3">
    <property type="entry name" value="GLUCONOKINASE-RELATED"/>
    <property type="match status" value="1"/>
</dbReference>
<name>A0A0B2AQU0_9MICC</name>
<comment type="catalytic activity">
    <reaction evidence="9 10">
        <text>D-gluconate + ATP = 6-phospho-D-gluconate + ADP + H(+)</text>
        <dbReference type="Rhea" id="RHEA:19433"/>
        <dbReference type="ChEBI" id="CHEBI:15378"/>
        <dbReference type="ChEBI" id="CHEBI:18391"/>
        <dbReference type="ChEBI" id="CHEBI:30616"/>
        <dbReference type="ChEBI" id="CHEBI:58759"/>
        <dbReference type="ChEBI" id="CHEBI:456216"/>
        <dbReference type="EC" id="2.7.1.12"/>
    </reaction>
</comment>
<dbReference type="NCBIfam" id="TIGR01313">
    <property type="entry name" value="therm_gnt_kin"/>
    <property type="match status" value="1"/>
</dbReference>
<evidence type="ECO:0000256" key="5">
    <source>
        <dbReference type="ARBA" id="ARBA00022741"/>
    </source>
</evidence>
<sequence>MDNSTLHIVVMGVSGCGKSTVGTLLAREVGGVFLDGDELHPQANVTKMAAGIPLDDADREPWLREVGRRLKDSEAPLVIACSALKRSYRDLVRASAPQALFVHLHGTRELLTTRMAARPGHFMPLSLLDSQLSTLEPLGSDESGIQLDIAQTPESIVERAAAWARKPLLHA</sequence>
<proteinExistence type="inferred from homology"/>
<evidence type="ECO:0000256" key="1">
    <source>
        <dbReference type="ARBA" id="ARBA00004761"/>
    </source>
</evidence>
<dbReference type="EMBL" id="JTDL01000082">
    <property type="protein sequence ID" value="KHL04238.1"/>
    <property type="molecule type" value="Genomic_DNA"/>
</dbReference>